<dbReference type="EC" id="2.7.6.3" evidence="9"/>
<dbReference type="NCBIfam" id="TIGR00525">
    <property type="entry name" value="folB"/>
    <property type="match status" value="1"/>
</dbReference>
<dbReference type="InterPro" id="IPR006157">
    <property type="entry name" value="FolB_dom"/>
</dbReference>
<comment type="pathway">
    <text evidence="2">Cofactor biosynthesis; tetrahydrofolate biosynthesis; 2-amino-4-hydroxy-6-hydroxymethyl-7,8-dihydropteridine diphosphate from 7,8-dihydroneopterin triphosphate: step 4/4.</text>
</comment>
<proteinExistence type="inferred from homology"/>
<comment type="catalytic activity">
    <reaction evidence="1">
        <text>6-hydroxymethyl-7,8-dihydropterin + ATP = (7,8-dihydropterin-6-yl)methyl diphosphate + AMP + H(+)</text>
        <dbReference type="Rhea" id="RHEA:11412"/>
        <dbReference type="ChEBI" id="CHEBI:15378"/>
        <dbReference type="ChEBI" id="CHEBI:30616"/>
        <dbReference type="ChEBI" id="CHEBI:44841"/>
        <dbReference type="ChEBI" id="CHEBI:72950"/>
        <dbReference type="ChEBI" id="CHEBI:456215"/>
        <dbReference type="EC" id="2.7.6.3"/>
    </reaction>
</comment>
<gene>
    <name evidence="10" type="primary">folK</name>
    <name evidence="10" type="ORF">EAI93_00830</name>
</gene>
<keyword evidence="4 10" id="KW-0808">Transferase</keyword>
<evidence type="ECO:0000256" key="3">
    <source>
        <dbReference type="ARBA" id="ARBA00009640"/>
    </source>
</evidence>
<evidence type="ECO:0000256" key="4">
    <source>
        <dbReference type="ARBA" id="ARBA00022679"/>
    </source>
</evidence>
<evidence type="ECO:0000313" key="11">
    <source>
        <dbReference type="Proteomes" id="UP000292665"/>
    </source>
</evidence>
<evidence type="ECO:0000256" key="5">
    <source>
        <dbReference type="ARBA" id="ARBA00022741"/>
    </source>
</evidence>
<dbReference type="PANTHER" id="PTHR43071">
    <property type="entry name" value="2-AMINO-4-HYDROXY-6-HYDROXYMETHYLDIHYDROPTERIDINE PYROPHOSPHOKINASE"/>
    <property type="match status" value="1"/>
</dbReference>
<evidence type="ECO:0000256" key="7">
    <source>
        <dbReference type="ARBA" id="ARBA00022840"/>
    </source>
</evidence>
<dbReference type="RefSeq" id="WP_004845536.1">
    <property type="nucleotide sequence ID" value="NZ_DBFVSB010000045.1"/>
</dbReference>
<dbReference type="NCBIfam" id="TIGR01498">
    <property type="entry name" value="folK"/>
    <property type="match status" value="1"/>
</dbReference>
<dbReference type="GO" id="GO:0004150">
    <property type="term" value="F:dihydroneopterin aldolase activity"/>
    <property type="evidence" value="ECO:0007669"/>
    <property type="project" value="UniProtKB-UniRule"/>
</dbReference>
<comment type="caution">
    <text evidence="10">The sequence shown here is derived from an EMBL/GenBank/DDBJ whole genome shotgun (WGS) entry which is preliminary data.</text>
</comment>
<dbReference type="Pfam" id="PF01288">
    <property type="entry name" value="HPPK"/>
    <property type="match status" value="1"/>
</dbReference>
<dbReference type="GO" id="GO:0003848">
    <property type="term" value="F:2-amino-4-hydroxy-6-hydroxymethyldihydropteridine diphosphokinase activity"/>
    <property type="evidence" value="ECO:0007669"/>
    <property type="project" value="UniProtKB-EC"/>
</dbReference>
<comment type="similarity">
    <text evidence="9">Belongs to the DHNA family.</text>
</comment>
<dbReference type="Gene3D" id="3.30.1130.10">
    <property type="match status" value="1"/>
</dbReference>
<evidence type="ECO:0000256" key="9">
    <source>
        <dbReference type="RuleBase" id="RU362079"/>
    </source>
</evidence>
<comment type="catalytic activity">
    <reaction evidence="9">
        <text>7,8-dihydroneopterin = 6-hydroxymethyl-7,8-dihydropterin + glycolaldehyde</text>
        <dbReference type="Rhea" id="RHEA:10540"/>
        <dbReference type="ChEBI" id="CHEBI:17001"/>
        <dbReference type="ChEBI" id="CHEBI:17071"/>
        <dbReference type="ChEBI" id="CHEBI:44841"/>
        <dbReference type="EC" id="4.1.2.25"/>
    </reaction>
</comment>
<dbReference type="GO" id="GO:0016301">
    <property type="term" value="F:kinase activity"/>
    <property type="evidence" value="ECO:0007669"/>
    <property type="project" value="UniProtKB-KW"/>
</dbReference>
<keyword evidence="5" id="KW-0547">Nucleotide-binding</keyword>
<dbReference type="PANTHER" id="PTHR43071:SF1">
    <property type="entry name" value="2-AMINO-4-HYDROXY-6-HYDROXYMETHYLDIHYDROPTERIDINE PYROPHOSPHOKINASE"/>
    <property type="match status" value="1"/>
</dbReference>
<dbReference type="GO" id="GO:0046656">
    <property type="term" value="P:folic acid biosynthetic process"/>
    <property type="evidence" value="ECO:0007669"/>
    <property type="project" value="UniProtKB-UniRule"/>
</dbReference>
<name>A0A414U4Y6_9FIRM</name>
<comment type="function">
    <text evidence="9">Catalyzes the conversion of 7,8-dihydroneopterin to 6-hydroxymethyl-7,8-dihydropterin.</text>
</comment>
<dbReference type="Pfam" id="PF02152">
    <property type="entry name" value="FolB"/>
    <property type="match status" value="1"/>
</dbReference>
<protein>
    <recommendedName>
        <fullName evidence="9">Bifunctional folate synthesis protein</fullName>
    </recommendedName>
    <domain>
        <recommendedName>
            <fullName evidence="9">Dihydroneopterin aldolase</fullName>
            <shortName evidence="9">DHNA</shortName>
            <ecNumber evidence="9">4.1.2.25</ecNumber>
        </recommendedName>
        <alternativeName>
            <fullName evidence="9">7,8-dihydroneopterin aldolase</fullName>
        </alternativeName>
    </domain>
    <domain>
        <recommendedName>
            <fullName evidence="9">2-amino-4-hydroxy-6-hydroxymethyldihydropteridine pyrophosphokinase</fullName>
            <ecNumber evidence="9">2.7.6.3</ecNumber>
        </recommendedName>
        <alternativeName>
            <fullName evidence="9">6-hydroxymethyl-7,8-dihydropterin pyrophosphokinase</fullName>
            <shortName evidence="9">PPPK</shortName>
        </alternativeName>
        <alternativeName>
            <fullName evidence="9">7,8-dihydro-6-hydroxymethylpterin pyrophosphokinase</fullName>
            <shortName evidence="9">HPPK</shortName>
        </alternativeName>
    </domain>
</protein>
<dbReference type="EC" id="4.1.2.25" evidence="9"/>
<evidence type="ECO:0000256" key="6">
    <source>
        <dbReference type="ARBA" id="ARBA00022777"/>
    </source>
</evidence>
<dbReference type="GO" id="GO:0046654">
    <property type="term" value="P:tetrahydrofolate biosynthetic process"/>
    <property type="evidence" value="ECO:0007669"/>
    <property type="project" value="UniProtKB-UniRule"/>
</dbReference>
<dbReference type="InterPro" id="IPR043133">
    <property type="entry name" value="GTP-CH-I_C/QueF"/>
</dbReference>
<sequence length="290" mass="33469">MYGKEEGRQKMKKDYDEIRIEDLEVFANHGVFPEENVLGQKFLVSAVLYTDTRRAGLTDDLSASIHYGEVSAFIDRYLREHTFQLLERAAEALAEELLLHTAGLEKIRLEIKKPWAPVRLPLKTVSVVIERQWHTAYIALGSNMGDREKYITDAVEALGALKGCVVEKCSSFIETPPYGVTDQDDFLNGCLKLRTLFYPKELLRELNRIEMEAGRERIVHWGPRTLDLDIILYDDLVYEGDELCIPHVEMHKRDFVLRPLFEIAPYVRHPAYGKTVAEMLEEVRENAQKE</sequence>
<dbReference type="EMBL" id="RCYR01000001">
    <property type="protein sequence ID" value="RYS82527.1"/>
    <property type="molecule type" value="Genomic_DNA"/>
</dbReference>
<dbReference type="SUPFAM" id="SSF55083">
    <property type="entry name" value="6-hydroxymethyl-7,8-dihydropterin pyrophosphokinase, HPPK"/>
    <property type="match status" value="1"/>
</dbReference>
<dbReference type="NCBIfam" id="TIGR00526">
    <property type="entry name" value="folB_dom"/>
    <property type="match status" value="1"/>
</dbReference>
<dbReference type="InterPro" id="IPR006156">
    <property type="entry name" value="Dihydroneopterin_aldolase"/>
</dbReference>
<dbReference type="PROSITE" id="PS00794">
    <property type="entry name" value="HPPK"/>
    <property type="match status" value="1"/>
</dbReference>
<evidence type="ECO:0000256" key="8">
    <source>
        <dbReference type="ARBA" id="ARBA00022909"/>
    </source>
</evidence>
<evidence type="ECO:0000256" key="1">
    <source>
        <dbReference type="ARBA" id="ARBA00000198"/>
    </source>
</evidence>
<dbReference type="SUPFAM" id="SSF55620">
    <property type="entry name" value="Tetrahydrobiopterin biosynthesis enzymes-like"/>
    <property type="match status" value="1"/>
</dbReference>
<dbReference type="InterPro" id="IPR000550">
    <property type="entry name" value="Hppk"/>
</dbReference>
<dbReference type="GO" id="GO:0005524">
    <property type="term" value="F:ATP binding"/>
    <property type="evidence" value="ECO:0007669"/>
    <property type="project" value="UniProtKB-KW"/>
</dbReference>
<dbReference type="UniPathway" id="UPA00077">
    <property type="reaction ID" value="UER00154"/>
</dbReference>
<comment type="similarity">
    <text evidence="3">In the N-terminal section; belongs to the DHNA family.</text>
</comment>
<reference evidence="10 11" key="1">
    <citation type="journal article" date="2019" name="Science, e1252229">
        <title>Invertible promoters mediate bacterial phase variation, antibiotic resistance, and host adaptation in the gut.</title>
        <authorList>
            <person name="Jiang X."/>
            <person name="Hall A.B."/>
            <person name="Arthur T.D."/>
            <person name="Plichta D.R."/>
            <person name="Covington C.T."/>
            <person name="Poyet M."/>
            <person name="Crothers J."/>
            <person name="Moses P.L."/>
            <person name="Tolonen A.C."/>
            <person name="Vlamakis H."/>
            <person name="Alm E.J."/>
            <person name="Xavier R.J."/>
        </authorList>
    </citation>
    <scope>NUCLEOTIDE SEQUENCE [LARGE SCALE GENOMIC DNA]</scope>
    <source>
        <strain evidence="11">aa_0143</strain>
    </source>
</reference>
<organism evidence="10 11">
    <name type="scientific">[Ruminococcus] torques</name>
    <dbReference type="NCBI Taxonomy" id="33039"/>
    <lineage>
        <taxon>Bacteria</taxon>
        <taxon>Bacillati</taxon>
        <taxon>Bacillota</taxon>
        <taxon>Clostridia</taxon>
        <taxon>Lachnospirales</taxon>
        <taxon>Lachnospiraceae</taxon>
        <taxon>Mediterraneibacter</taxon>
    </lineage>
</organism>
<evidence type="ECO:0000256" key="2">
    <source>
        <dbReference type="ARBA" id="ARBA00005051"/>
    </source>
</evidence>
<keyword evidence="9" id="KW-0456">Lyase</keyword>
<dbReference type="Proteomes" id="UP000292665">
    <property type="component" value="Unassembled WGS sequence"/>
</dbReference>
<accession>A0A414U4Y6</accession>
<keyword evidence="8 9" id="KW-0289">Folate biosynthesis</keyword>
<comment type="pathway">
    <text evidence="9">Cofactor biosynthesis; tetrahydrofolate biosynthesis; 2-amino-4-hydroxy-6-hydroxymethyl-7,8-dihydropteridine diphosphate from 7,8-dihydroneopterin triphosphate: step 3/4.</text>
</comment>
<evidence type="ECO:0000313" key="10">
    <source>
        <dbReference type="EMBL" id="RYS82527.1"/>
    </source>
</evidence>
<dbReference type="CDD" id="cd00483">
    <property type="entry name" value="HPPK"/>
    <property type="match status" value="1"/>
</dbReference>
<keyword evidence="6 10" id="KW-0418">Kinase</keyword>
<dbReference type="Gene3D" id="3.30.70.560">
    <property type="entry name" value="7,8-Dihydro-6-hydroxymethylpterin-pyrophosphokinase HPPK"/>
    <property type="match status" value="1"/>
</dbReference>
<dbReference type="InterPro" id="IPR035907">
    <property type="entry name" value="Hppk_sf"/>
</dbReference>
<keyword evidence="7" id="KW-0067">ATP-binding</keyword>
<dbReference type="AlphaFoldDB" id="A0A414U4Y6"/>
<dbReference type="SMART" id="SM00905">
    <property type="entry name" value="FolB"/>
    <property type="match status" value="1"/>
</dbReference>